<dbReference type="SUPFAM" id="SSF49899">
    <property type="entry name" value="Concanavalin A-like lectins/glucanases"/>
    <property type="match status" value="1"/>
</dbReference>
<accession>A0AAD7TM11</accession>
<evidence type="ECO:0000313" key="5">
    <source>
        <dbReference type="Proteomes" id="UP001215151"/>
    </source>
</evidence>
<dbReference type="InterPro" id="IPR000250">
    <property type="entry name" value="Peptidase_G1"/>
</dbReference>
<dbReference type="PRINTS" id="PR00977">
    <property type="entry name" value="SCYTLDPTASE"/>
</dbReference>
<dbReference type="InterPro" id="IPR013320">
    <property type="entry name" value="ConA-like_dom_sf"/>
</dbReference>
<dbReference type="PANTHER" id="PTHR37536:SF1">
    <property type="entry name" value="ASPERGILLOPEPSIN, PUTAITVE (AFU_ORTHOLOGUE AFUA_7G01200)"/>
    <property type="match status" value="1"/>
</dbReference>
<organism evidence="4 5">
    <name type="scientific">Trametes cubensis</name>
    <dbReference type="NCBI Taxonomy" id="1111947"/>
    <lineage>
        <taxon>Eukaryota</taxon>
        <taxon>Fungi</taxon>
        <taxon>Dikarya</taxon>
        <taxon>Basidiomycota</taxon>
        <taxon>Agaricomycotina</taxon>
        <taxon>Agaricomycetes</taxon>
        <taxon>Polyporales</taxon>
        <taxon>Polyporaceae</taxon>
        <taxon>Trametes</taxon>
    </lineage>
</organism>
<evidence type="ECO:0000256" key="1">
    <source>
        <dbReference type="PIRSR" id="PIRSR600250-50"/>
    </source>
</evidence>
<evidence type="ECO:0000256" key="2">
    <source>
        <dbReference type="SAM" id="MobiDB-lite"/>
    </source>
</evidence>
<feature type="region of interest" description="Disordered" evidence="2">
    <location>
        <begin position="32"/>
        <end position="52"/>
    </location>
</feature>
<protein>
    <recommendedName>
        <fullName evidence="6">Concanavalin A-like lectin/glucanase</fullName>
    </recommendedName>
</protein>
<feature type="active site" description="Proton acceptor" evidence="1">
    <location>
        <position position="207"/>
    </location>
</feature>
<name>A0AAD7TM11_9APHY</name>
<evidence type="ECO:0000256" key="3">
    <source>
        <dbReference type="SAM" id="SignalP"/>
    </source>
</evidence>
<proteinExistence type="predicted"/>
<dbReference type="GO" id="GO:0070007">
    <property type="term" value="F:glutamic-type endopeptidase activity"/>
    <property type="evidence" value="ECO:0007669"/>
    <property type="project" value="InterPro"/>
</dbReference>
<comment type="caution">
    <text evidence="4">The sequence shown here is derived from an EMBL/GenBank/DDBJ whole genome shotgun (WGS) entry which is preliminary data.</text>
</comment>
<keyword evidence="5" id="KW-1185">Reference proteome</keyword>
<dbReference type="AlphaFoldDB" id="A0AAD7TM11"/>
<dbReference type="EMBL" id="JAPEVG010000313">
    <property type="protein sequence ID" value="KAJ8468941.1"/>
    <property type="molecule type" value="Genomic_DNA"/>
</dbReference>
<dbReference type="Pfam" id="PF01828">
    <property type="entry name" value="Peptidase_A4"/>
    <property type="match status" value="1"/>
</dbReference>
<dbReference type="PANTHER" id="PTHR37536">
    <property type="entry name" value="PUTATIVE (AFU_ORTHOLOGUE AFUA_3G02970)-RELATED"/>
    <property type="match status" value="1"/>
</dbReference>
<evidence type="ECO:0008006" key="6">
    <source>
        <dbReference type="Google" id="ProtNLM"/>
    </source>
</evidence>
<dbReference type="CDD" id="cd13426">
    <property type="entry name" value="Peptidase_G1"/>
    <property type="match status" value="1"/>
</dbReference>
<reference evidence="4" key="1">
    <citation type="submission" date="2022-11" db="EMBL/GenBank/DDBJ databases">
        <title>Genome Sequence of Cubamyces cubensis.</title>
        <authorList>
            <person name="Buettner E."/>
        </authorList>
    </citation>
    <scope>NUCLEOTIDE SEQUENCE</scope>
    <source>
        <strain evidence="4">MPL-01</strain>
    </source>
</reference>
<gene>
    <name evidence="4" type="ORF">ONZ51_g9322</name>
</gene>
<dbReference type="Proteomes" id="UP001215151">
    <property type="component" value="Unassembled WGS sequence"/>
</dbReference>
<feature type="signal peptide" evidence="3">
    <location>
        <begin position="1"/>
        <end position="19"/>
    </location>
</feature>
<dbReference type="GO" id="GO:0006508">
    <property type="term" value="P:proteolysis"/>
    <property type="evidence" value="ECO:0007669"/>
    <property type="project" value="InterPro"/>
</dbReference>
<keyword evidence="3" id="KW-0732">Signal</keyword>
<sequence length="286" mass="30321">MLFLASTLFQILVAATATATPTSGERHAQRLARRATSARLSQPNQVSHDSAAAPKVTNITADEYSENWAGAVFPFYQNTIKSVTGTFVVPVPREPVGADGFHSVVAWVGIDGYNCPDAILQTGVEMSVSGSGTAYMSLSTLCDFSVRIDVNLLDVKLGGDTITATVVATSTTSGSATIINHSTGEQVTKTFNGYPELCLRDAEWIVEDYERNGERVPLADFDRVTFTNALADATVLVNIGPGDGTIITMRQGKVILAVADAEGSTLNVWYGLSSFGDNPANSTTMP</sequence>
<dbReference type="InterPro" id="IPR038656">
    <property type="entry name" value="Peptidase_G1_sf"/>
</dbReference>
<evidence type="ECO:0000313" key="4">
    <source>
        <dbReference type="EMBL" id="KAJ8468941.1"/>
    </source>
</evidence>
<dbReference type="Gene3D" id="2.60.120.700">
    <property type="entry name" value="Peptidase G1"/>
    <property type="match status" value="1"/>
</dbReference>
<feature type="chain" id="PRO_5042127874" description="Concanavalin A-like lectin/glucanase" evidence="3">
    <location>
        <begin position="20"/>
        <end position="286"/>
    </location>
</feature>